<dbReference type="Gene3D" id="1.10.260.40">
    <property type="entry name" value="lambda repressor-like DNA-binding domains"/>
    <property type="match status" value="1"/>
</dbReference>
<dbReference type="EMBL" id="JADMLG010000003">
    <property type="protein sequence ID" value="MBH0776667.1"/>
    <property type="molecule type" value="Genomic_DNA"/>
</dbReference>
<proteinExistence type="predicted"/>
<protein>
    <submittedName>
        <fullName evidence="1">Helix-turn-helix transcriptional regulator</fullName>
    </submittedName>
</protein>
<organism evidence="1 2">
    <name type="scientific">Nocardia bovistercoris</name>
    <dbReference type="NCBI Taxonomy" id="2785916"/>
    <lineage>
        <taxon>Bacteria</taxon>
        <taxon>Bacillati</taxon>
        <taxon>Actinomycetota</taxon>
        <taxon>Actinomycetes</taxon>
        <taxon>Mycobacteriales</taxon>
        <taxon>Nocardiaceae</taxon>
        <taxon>Nocardia</taxon>
    </lineage>
</organism>
<dbReference type="SUPFAM" id="SSF47413">
    <property type="entry name" value="lambda repressor-like DNA-binding domains"/>
    <property type="match status" value="1"/>
</dbReference>
<name>A0A931I840_9NOCA</name>
<dbReference type="CDD" id="cd00093">
    <property type="entry name" value="HTH_XRE"/>
    <property type="match status" value="1"/>
</dbReference>
<sequence>MSSVRTNLRLREAVLKAGFTPERVAEKLQVDPKTVERWIQTGRTPYPRHRYAVAALVGVSVAELFPQSAPQLRPSRTSFAGVCIWCEHTECENADCIVTHESAEWEVCEVCGGAPWMASVTGCGCVFGLVQKSAKFAAAGAVA</sequence>
<dbReference type="AlphaFoldDB" id="A0A931I840"/>
<gene>
    <name evidence="1" type="ORF">IT779_10260</name>
</gene>
<dbReference type="GO" id="GO:0003677">
    <property type="term" value="F:DNA binding"/>
    <property type="evidence" value="ECO:0007669"/>
    <property type="project" value="InterPro"/>
</dbReference>
<evidence type="ECO:0000313" key="2">
    <source>
        <dbReference type="Proteomes" id="UP000655751"/>
    </source>
</evidence>
<comment type="caution">
    <text evidence="1">The sequence shown here is derived from an EMBL/GenBank/DDBJ whole genome shotgun (WGS) entry which is preliminary data.</text>
</comment>
<reference evidence="1" key="1">
    <citation type="submission" date="2020-11" db="EMBL/GenBank/DDBJ databases">
        <title>Nocardia NEAU-351.nov., a novel actinomycete isolated from the cow dung.</title>
        <authorList>
            <person name="Zhang X."/>
        </authorList>
    </citation>
    <scope>NUCLEOTIDE SEQUENCE</scope>
    <source>
        <strain evidence="1">NEAU-351</strain>
    </source>
</reference>
<dbReference type="RefSeq" id="WP_196148991.1">
    <property type="nucleotide sequence ID" value="NZ_JADMLG010000003.1"/>
</dbReference>
<dbReference type="InterPro" id="IPR001387">
    <property type="entry name" value="Cro/C1-type_HTH"/>
</dbReference>
<dbReference type="InterPro" id="IPR010982">
    <property type="entry name" value="Lambda_DNA-bd_dom_sf"/>
</dbReference>
<accession>A0A931I840</accession>
<keyword evidence="2" id="KW-1185">Reference proteome</keyword>
<evidence type="ECO:0000313" key="1">
    <source>
        <dbReference type="EMBL" id="MBH0776667.1"/>
    </source>
</evidence>
<dbReference type="Proteomes" id="UP000655751">
    <property type="component" value="Unassembled WGS sequence"/>
</dbReference>